<dbReference type="AlphaFoldDB" id="A0A060YFY7"/>
<feature type="region of interest" description="Disordered" evidence="7">
    <location>
        <begin position="98"/>
        <end position="127"/>
    </location>
</feature>
<accession>A0A060YFY7</accession>
<feature type="domain" description="Potassium channel tetramerisation-type BTB" evidence="8">
    <location>
        <begin position="30"/>
        <end position="95"/>
    </location>
</feature>
<keyword evidence="5" id="KW-0833">Ubl conjugation pathway</keyword>
<name>A0A060YFY7_ONCMY</name>
<dbReference type="PANTHER" id="PTHR11145:SF17">
    <property type="entry name" value="BTB_POZ DOMAIN-CONTAINING ADAPTER FOR CUL3-MEDIATED RHOA DEGRADATION PROTEIN 2"/>
    <property type="match status" value="1"/>
</dbReference>
<dbReference type="GO" id="GO:0051260">
    <property type="term" value="P:protein homooligomerization"/>
    <property type="evidence" value="ECO:0007669"/>
    <property type="project" value="InterPro"/>
</dbReference>
<dbReference type="GO" id="GO:0004842">
    <property type="term" value="F:ubiquitin-protein transferase activity"/>
    <property type="evidence" value="ECO:0007669"/>
    <property type="project" value="TreeGrafter"/>
</dbReference>
<evidence type="ECO:0000256" key="5">
    <source>
        <dbReference type="ARBA" id="ARBA00022786"/>
    </source>
</evidence>
<dbReference type="InterPro" id="IPR045068">
    <property type="entry name" value="BACURD1-3"/>
</dbReference>
<evidence type="ECO:0000256" key="6">
    <source>
        <dbReference type="ARBA" id="ARBA00023242"/>
    </source>
</evidence>
<reference evidence="9" key="2">
    <citation type="submission" date="2014-03" db="EMBL/GenBank/DDBJ databases">
        <authorList>
            <person name="Genoscope - CEA"/>
        </authorList>
    </citation>
    <scope>NUCLEOTIDE SEQUENCE</scope>
</reference>
<dbReference type="InterPro" id="IPR011333">
    <property type="entry name" value="SKP1/BTB/POZ_sf"/>
</dbReference>
<dbReference type="PANTHER" id="PTHR11145">
    <property type="entry name" value="BTB/POZ DOMAIN-CONTAINING ADAPTER FOR CUL3-MEDIATED RHOA DEGRADATION PROTEIN FAMILY MEMBER"/>
    <property type="match status" value="1"/>
</dbReference>
<evidence type="ECO:0000256" key="1">
    <source>
        <dbReference type="ARBA" id="ARBA00004123"/>
    </source>
</evidence>
<dbReference type="SUPFAM" id="SSF54695">
    <property type="entry name" value="POZ domain"/>
    <property type="match status" value="1"/>
</dbReference>
<dbReference type="STRING" id="8022.A0A060YFY7"/>
<evidence type="ECO:0000256" key="2">
    <source>
        <dbReference type="ARBA" id="ARBA00004496"/>
    </source>
</evidence>
<dbReference type="GO" id="GO:0016567">
    <property type="term" value="P:protein ubiquitination"/>
    <property type="evidence" value="ECO:0007669"/>
    <property type="project" value="TreeGrafter"/>
</dbReference>
<organism evidence="9 10">
    <name type="scientific">Oncorhynchus mykiss</name>
    <name type="common">Rainbow trout</name>
    <name type="synonym">Salmo gairdneri</name>
    <dbReference type="NCBI Taxonomy" id="8022"/>
    <lineage>
        <taxon>Eukaryota</taxon>
        <taxon>Metazoa</taxon>
        <taxon>Chordata</taxon>
        <taxon>Craniata</taxon>
        <taxon>Vertebrata</taxon>
        <taxon>Euteleostomi</taxon>
        <taxon>Actinopterygii</taxon>
        <taxon>Neopterygii</taxon>
        <taxon>Teleostei</taxon>
        <taxon>Protacanthopterygii</taxon>
        <taxon>Salmoniformes</taxon>
        <taxon>Salmonidae</taxon>
        <taxon>Salmoninae</taxon>
        <taxon>Oncorhynchus</taxon>
    </lineage>
</organism>
<keyword evidence="4" id="KW-0963">Cytoplasm</keyword>
<comment type="subcellular location">
    <subcellularLocation>
        <location evidence="2">Cytoplasm</location>
    </subcellularLocation>
    <subcellularLocation>
        <location evidence="1">Nucleus</location>
    </subcellularLocation>
</comment>
<dbReference type="Proteomes" id="UP000193380">
    <property type="component" value="Unassembled WGS sequence"/>
</dbReference>
<keyword evidence="6" id="KW-0539">Nucleus</keyword>
<protein>
    <recommendedName>
        <fullName evidence="8">Potassium channel tetramerisation-type BTB domain-containing protein</fullName>
    </recommendedName>
</protein>
<dbReference type="Pfam" id="PF02214">
    <property type="entry name" value="BTB_2"/>
    <property type="match status" value="1"/>
</dbReference>
<reference evidence="9" key="1">
    <citation type="journal article" date="2014" name="Nat. Commun.">
        <title>The rainbow trout genome provides novel insights into evolution after whole-genome duplication in vertebrates.</title>
        <authorList>
            <person name="Berthelot C."/>
            <person name="Brunet F."/>
            <person name="Chalopin D."/>
            <person name="Juanchich A."/>
            <person name="Bernard M."/>
            <person name="Noel B."/>
            <person name="Bento P."/>
            <person name="Da Silva C."/>
            <person name="Labadie K."/>
            <person name="Alberti A."/>
            <person name="Aury J.M."/>
            <person name="Louis A."/>
            <person name="Dehais P."/>
            <person name="Bardou P."/>
            <person name="Montfort J."/>
            <person name="Klopp C."/>
            <person name="Cabau C."/>
            <person name="Gaspin C."/>
            <person name="Thorgaard G.H."/>
            <person name="Boussaha M."/>
            <person name="Quillet E."/>
            <person name="Guyomard R."/>
            <person name="Galiana D."/>
            <person name="Bobe J."/>
            <person name="Volff J.N."/>
            <person name="Genet C."/>
            <person name="Wincker P."/>
            <person name="Jaillon O."/>
            <person name="Roest Crollius H."/>
            <person name="Guiguen Y."/>
        </authorList>
    </citation>
    <scope>NUCLEOTIDE SEQUENCE [LARGE SCALE GENOMIC DNA]</scope>
</reference>
<gene>
    <name evidence="9" type="ORF">GSONMT00007740001</name>
</gene>
<dbReference type="InterPro" id="IPR003131">
    <property type="entry name" value="T1-type_BTB"/>
</dbReference>
<evidence type="ECO:0000259" key="8">
    <source>
        <dbReference type="Pfam" id="PF02214"/>
    </source>
</evidence>
<evidence type="ECO:0000256" key="3">
    <source>
        <dbReference type="ARBA" id="ARBA00004906"/>
    </source>
</evidence>
<dbReference type="Gene3D" id="3.30.710.10">
    <property type="entry name" value="Potassium Channel Kv1.1, Chain A"/>
    <property type="match status" value="1"/>
</dbReference>
<dbReference type="GO" id="GO:0005634">
    <property type="term" value="C:nucleus"/>
    <property type="evidence" value="ECO:0007669"/>
    <property type="project" value="UniProtKB-SubCell"/>
</dbReference>
<evidence type="ECO:0000256" key="7">
    <source>
        <dbReference type="SAM" id="MobiDB-lite"/>
    </source>
</evidence>
<evidence type="ECO:0000313" key="10">
    <source>
        <dbReference type="Proteomes" id="UP000193380"/>
    </source>
</evidence>
<dbReference type="GO" id="GO:0043161">
    <property type="term" value="P:proteasome-mediated ubiquitin-dependent protein catabolic process"/>
    <property type="evidence" value="ECO:0007669"/>
    <property type="project" value="TreeGrafter"/>
</dbReference>
<sequence>MKPPRWRVPSPRRAATERRWAWVVCAHKYVRLNVGRTLFYTTLQVLTRQDSVLKAMFSGRKEVFIDREGWVLIDRSGKHFTFILMYLREEGGHLAPWQTGASRAAGRDKSLSHPGSGGAVPGRLAGQ</sequence>
<evidence type="ECO:0000256" key="4">
    <source>
        <dbReference type="ARBA" id="ARBA00022490"/>
    </source>
</evidence>
<dbReference type="PaxDb" id="8022-A0A060YFY7"/>
<dbReference type="GO" id="GO:0035024">
    <property type="term" value="P:negative regulation of Rho protein signal transduction"/>
    <property type="evidence" value="ECO:0007669"/>
    <property type="project" value="TreeGrafter"/>
</dbReference>
<proteinExistence type="predicted"/>
<dbReference type="GO" id="GO:0005737">
    <property type="term" value="C:cytoplasm"/>
    <property type="evidence" value="ECO:0007669"/>
    <property type="project" value="UniProtKB-SubCell"/>
</dbReference>
<dbReference type="EMBL" id="FR908331">
    <property type="protein sequence ID" value="CDQ88060.1"/>
    <property type="molecule type" value="Genomic_DNA"/>
</dbReference>
<evidence type="ECO:0000313" key="9">
    <source>
        <dbReference type="EMBL" id="CDQ88060.1"/>
    </source>
</evidence>
<comment type="pathway">
    <text evidence="3">Protein modification; protein ubiquitination.</text>
</comment>
<dbReference type="GO" id="GO:0031463">
    <property type="term" value="C:Cul3-RING ubiquitin ligase complex"/>
    <property type="evidence" value="ECO:0007669"/>
    <property type="project" value="TreeGrafter"/>
</dbReference>